<dbReference type="CDD" id="cd16378">
    <property type="entry name" value="CcmH_N"/>
    <property type="match status" value="1"/>
</dbReference>
<comment type="similarity">
    <text evidence="1 7">Belongs to the CcmH/CycL/Ccl2/NrfF family.</text>
</comment>
<keyword evidence="7" id="KW-0812">Transmembrane</keyword>
<dbReference type="Proteomes" id="UP000318126">
    <property type="component" value="Unassembled WGS sequence"/>
</dbReference>
<keyword evidence="2 7" id="KW-0349">Heme</keyword>
<dbReference type="PANTHER" id="PTHR47870:SF1">
    <property type="entry name" value="CYTOCHROME C-TYPE BIOGENESIS PROTEIN CCMH"/>
    <property type="match status" value="1"/>
</dbReference>
<keyword evidence="7" id="KW-1133">Transmembrane helix</keyword>
<accession>A0A553JJ12</accession>
<dbReference type="Pfam" id="PF03918">
    <property type="entry name" value="CcmH"/>
    <property type="match status" value="1"/>
</dbReference>
<name>A0A553JJ12_SHEHA</name>
<dbReference type="Gene3D" id="1.10.8.640">
    <property type="entry name" value="Cytochrome C biogenesis protein"/>
    <property type="match status" value="1"/>
</dbReference>
<evidence type="ECO:0000256" key="5">
    <source>
        <dbReference type="ARBA" id="ARBA00022748"/>
    </source>
</evidence>
<reference evidence="10" key="1">
    <citation type="submission" date="2019-07" db="EMBL/GenBank/DDBJ databases">
        <title>Shewanella sp. YLB-08 draft genomic sequence.</title>
        <authorList>
            <person name="Yu L."/>
        </authorList>
    </citation>
    <scope>NUCLEOTIDE SEQUENCE [LARGE SCALE GENOMIC DNA]</scope>
    <source>
        <strain evidence="10">JCM 20706</strain>
    </source>
</reference>
<dbReference type="InterPro" id="IPR038297">
    <property type="entry name" value="CcmH/CycL/NrfF/Ccl2_sf"/>
</dbReference>
<comment type="caution">
    <text evidence="9">The sequence shown here is derived from an EMBL/GenBank/DDBJ whole genome shotgun (WGS) entry which is preliminary data.</text>
</comment>
<evidence type="ECO:0000256" key="2">
    <source>
        <dbReference type="ARBA" id="ARBA00022617"/>
    </source>
</evidence>
<feature type="domain" description="CcmH/CycL/Ccl2/NrfF N-terminal" evidence="8">
    <location>
        <begin position="26"/>
        <end position="122"/>
    </location>
</feature>
<dbReference type="GO" id="GO:0005886">
    <property type="term" value="C:plasma membrane"/>
    <property type="evidence" value="ECO:0007669"/>
    <property type="project" value="TreeGrafter"/>
</dbReference>
<keyword evidence="3 7" id="KW-0479">Metal-binding</keyword>
<comment type="function">
    <text evidence="7">Possible subunit of a heme lyase.</text>
</comment>
<evidence type="ECO:0000256" key="7">
    <source>
        <dbReference type="RuleBase" id="RU364112"/>
    </source>
</evidence>
<keyword evidence="4 7" id="KW-0732">Signal</keyword>
<keyword evidence="10" id="KW-1185">Reference proteome</keyword>
<evidence type="ECO:0000256" key="3">
    <source>
        <dbReference type="ARBA" id="ARBA00022723"/>
    </source>
</evidence>
<dbReference type="GO" id="GO:0017004">
    <property type="term" value="P:cytochrome complex assembly"/>
    <property type="evidence" value="ECO:0007669"/>
    <property type="project" value="UniProtKB-KW"/>
</dbReference>
<dbReference type="EMBL" id="VKGK01000034">
    <property type="protein sequence ID" value="TRY12425.1"/>
    <property type="molecule type" value="Genomic_DNA"/>
</dbReference>
<keyword evidence="5" id="KW-0201">Cytochrome c-type biogenesis</keyword>
<gene>
    <name evidence="9" type="ORF">FN961_21010</name>
</gene>
<evidence type="ECO:0000259" key="8">
    <source>
        <dbReference type="Pfam" id="PF03918"/>
    </source>
</evidence>
<dbReference type="OrthoDB" id="9804975at2"/>
<dbReference type="PANTHER" id="PTHR47870">
    <property type="entry name" value="CYTOCHROME C-TYPE BIOGENESIS PROTEIN CCMH"/>
    <property type="match status" value="1"/>
</dbReference>
<proteinExistence type="inferred from homology"/>
<feature type="transmembrane region" description="Helical" evidence="7">
    <location>
        <begin position="93"/>
        <end position="114"/>
    </location>
</feature>
<evidence type="ECO:0000313" key="9">
    <source>
        <dbReference type="EMBL" id="TRY12425.1"/>
    </source>
</evidence>
<dbReference type="GO" id="GO:0046872">
    <property type="term" value="F:metal ion binding"/>
    <property type="evidence" value="ECO:0007669"/>
    <property type="project" value="UniProtKB-KW"/>
</dbReference>
<evidence type="ECO:0000313" key="10">
    <source>
        <dbReference type="Proteomes" id="UP000318126"/>
    </source>
</evidence>
<evidence type="ECO:0000256" key="6">
    <source>
        <dbReference type="ARBA" id="ARBA00023004"/>
    </source>
</evidence>
<dbReference type="InterPro" id="IPR005616">
    <property type="entry name" value="CcmH/CycL/Ccl2/NrfF_N"/>
</dbReference>
<protein>
    <recommendedName>
        <fullName evidence="7">Cytochrome c-type biogenesis protein</fullName>
    </recommendedName>
</protein>
<sequence>MADSIQSNSLGTPTHYNKVEIRELGFEIAKELRCPTSPNQNLFDSQSRIASELKGQIFLMLEQGNSKQTIIDFMVQRYGEKMRYLPSLNSGTAFLWLAPLLLVLLAIGGVYFFIRPELIVSSRAESSTLISSQQDTKNE</sequence>
<evidence type="ECO:0000256" key="1">
    <source>
        <dbReference type="ARBA" id="ARBA00010342"/>
    </source>
</evidence>
<dbReference type="InterPro" id="IPR051263">
    <property type="entry name" value="C-type_cytochrome_biogenesis"/>
</dbReference>
<evidence type="ECO:0000256" key="4">
    <source>
        <dbReference type="ARBA" id="ARBA00022729"/>
    </source>
</evidence>
<dbReference type="AlphaFoldDB" id="A0A553JJ12"/>
<organism evidence="9 10">
    <name type="scientific">Shewanella hanedai</name>
    <name type="common">Alteromonas hanedai</name>
    <dbReference type="NCBI Taxonomy" id="25"/>
    <lineage>
        <taxon>Bacteria</taxon>
        <taxon>Pseudomonadati</taxon>
        <taxon>Pseudomonadota</taxon>
        <taxon>Gammaproteobacteria</taxon>
        <taxon>Alteromonadales</taxon>
        <taxon>Shewanellaceae</taxon>
        <taxon>Shewanella</taxon>
    </lineage>
</organism>
<keyword evidence="7" id="KW-0472">Membrane</keyword>
<keyword evidence="6 7" id="KW-0408">Iron</keyword>